<organism evidence="1 2">
    <name type="scientific">Mucor plumbeus</name>
    <dbReference type="NCBI Taxonomy" id="97098"/>
    <lineage>
        <taxon>Eukaryota</taxon>
        <taxon>Fungi</taxon>
        <taxon>Fungi incertae sedis</taxon>
        <taxon>Mucoromycota</taxon>
        <taxon>Mucoromycotina</taxon>
        <taxon>Mucoromycetes</taxon>
        <taxon>Mucorales</taxon>
        <taxon>Mucorineae</taxon>
        <taxon>Mucoraceae</taxon>
        <taxon>Mucor</taxon>
    </lineage>
</organism>
<evidence type="ECO:0000313" key="2">
    <source>
        <dbReference type="Proteomes" id="UP000650833"/>
    </source>
</evidence>
<evidence type="ECO:0000313" key="1">
    <source>
        <dbReference type="EMBL" id="KAG2215150.1"/>
    </source>
</evidence>
<dbReference type="Proteomes" id="UP000650833">
    <property type="component" value="Unassembled WGS sequence"/>
</dbReference>
<reference evidence="1" key="1">
    <citation type="submission" date="2020-12" db="EMBL/GenBank/DDBJ databases">
        <title>Metabolic potential, ecology and presence of endohyphal bacteria is reflected in genomic diversity of Mucoromycotina.</title>
        <authorList>
            <person name="Muszewska A."/>
            <person name="Okrasinska A."/>
            <person name="Steczkiewicz K."/>
            <person name="Drgas O."/>
            <person name="Orlowska M."/>
            <person name="Perlinska-Lenart U."/>
            <person name="Aleksandrzak-Piekarczyk T."/>
            <person name="Szatraj K."/>
            <person name="Zielenkiewicz U."/>
            <person name="Pilsyk S."/>
            <person name="Malc E."/>
            <person name="Mieczkowski P."/>
            <person name="Kruszewska J.S."/>
            <person name="Biernat P."/>
            <person name="Pawlowska J."/>
        </authorList>
    </citation>
    <scope>NUCLEOTIDE SEQUENCE</scope>
    <source>
        <strain evidence="1">CBS 226.32</strain>
    </source>
</reference>
<comment type="caution">
    <text evidence="1">The sequence shown here is derived from an EMBL/GenBank/DDBJ whole genome shotgun (WGS) entry which is preliminary data.</text>
</comment>
<proteinExistence type="predicted"/>
<gene>
    <name evidence="1" type="ORF">INT46_006536</name>
</gene>
<dbReference type="OrthoDB" id="2241792at2759"/>
<keyword evidence="2" id="KW-1185">Reference proteome</keyword>
<accession>A0A8H7VCA4</accession>
<dbReference type="EMBL" id="JAEPRC010000013">
    <property type="protein sequence ID" value="KAG2215150.1"/>
    <property type="molecule type" value="Genomic_DNA"/>
</dbReference>
<sequence length="373" mass="41904">MNRVKSFEKHMDPNISHDIYYSSPSSINDSSSYYSHQRYKKGDCNSINSSSEHKIYPLTLENLSKVQLAEPSSMPLARYCNEIKSASYISAYSESNISSQRKSPQRRIQQQDKVIESPRLLPFPYHNDSYFLPTAEHDYPGGCSTTDASSSMISLSIHTVGSRQHLASSPSLTFPNRVYHRQLKTSPRGQHEIYSNAHNYGDDMTSTISQKRRATSVTPSSPSTLREDIMVPQKKRRSNNKFATKFKKNLLRFKSNSSTILESTSCNSSYYSPSTSVVWATALNDGQSAQKPRSRKEASIKTTNTNNTSWFEKLWKFLRPSSSSSSLSSSSTSFVKKNHQKAATSSCSATDEPVWYSQFRCNPPPPSGITLLS</sequence>
<protein>
    <submittedName>
        <fullName evidence="1">Uncharacterized protein</fullName>
    </submittedName>
</protein>
<name>A0A8H7VCA4_9FUNG</name>
<dbReference type="AlphaFoldDB" id="A0A8H7VCA4"/>